<comment type="function">
    <text evidence="5">Catalyzes the transfer of a dimethylallyl group onto the adenine at position 37.</text>
</comment>
<dbReference type="PIRSF" id="PIRSF039110">
    <property type="entry name" value="IPP_transferase"/>
    <property type="match status" value="1"/>
</dbReference>
<dbReference type="HAMAP" id="MF_00185">
    <property type="entry name" value="IPP_trans"/>
    <property type="match status" value="1"/>
</dbReference>
<dbReference type="Pfam" id="PF01715">
    <property type="entry name" value="IPPT"/>
    <property type="match status" value="1"/>
</dbReference>
<comment type="caution">
    <text evidence="9">The sequence shown here is derived from an EMBL/GenBank/DDBJ whole genome shotgun (WGS) entry which is preliminary data.</text>
</comment>
<dbReference type="NCBIfam" id="TIGR00174">
    <property type="entry name" value="miaA"/>
    <property type="match status" value="1"/>
</dbReference>
<comment type="catalytic activity">
    <reaction evidence="5 6">
        <text>adenosine(37) in tRNA + dimethylallyl diphosphate = N(6)-dimethylallyladenosine(37) in tRNA + diphosphate</text>
        <dbReference type="Rhea" id="RHEA:26482"/>
        <dbReference type="Rhea" id="RHEA-COMP:10162"/>
        <dbReference type="Rhea" id="RHEA-COMP:10375"/>
        <dbReference type="ChEBI" id="CHEBI:33019"/>
        <dbReference type="ChEBI" id="CHEBI:57623"/>
        <dbReference type="ChEBI" id="CHEBI:74411"/>
        <dbReference type="ChEBI" id="CHEBI:74415"/>
        <dbReference type="EC" id="2.5.1.75"/>
    </reaction>
</comment>
<proteinExistence type="inferred from homology"/>
<keyword evidence="3 5" id="KW-0547">Nucleotide-binding</keyword>
<evidence type="ECO:0000256" key="7">
    <source>
        <dbReference type="RuleBase" id="RU003785"/>
    </source>
</evidence>
<feature type="region of interest" description="Disordered" evidence="8">
    <location>
        <begin position="454"/>
        <end position="482"/>
    </location>
</feature>
<keyword evidence="2 5" id="KW-0808">Transferase</keyword>
<accession>A0ABR2W3V0</accession>
<dbReference type="Proteomes" id="UP001479436">
    <property type="component" value="Unassembled WGS sequence"/>
</dbReference>
<dbReference type="PANTHER" id="PTHR11088:SF89">
    <property type="entry name" value="TRNA DIMETHYLALLYLTRANSFERASE"/>
    <property type="match status" value="1"/>
</dbReference>
<protein>
    <recommendedName>
        <fullName evidence="5 6">tRNA dimethylallyltransferase</fullName>
        <ecNumber evidence="5 6">2.5.1.75</ecNumber>
    </recommendedName>
</protein>
<evidence type="ECO:0000256" key="3">
    <source>
        <dbReference type="ARBA" id="ARBA00022741"/>
    </source>
</evidence>
<organism evidence="9 10">
    <name type="scientific">Basidiobolus ranarum</name>
    <dbReference type="NCBI Taxonomy" id="34480"/>
    <lineage>
        <taxon>Eukaryota</taxon>
        <taxon>Fungi</taxon>
        <taxon>Fungi incertae sedis</taxon>
        <taxon>Zoopagomycota</taxon>
        <taxon>Entomophthoromycotina</taxon>
        <taxon>Basidiobolomycetes</taxon>
        <taxon>Basidiobolales</taxon>
        <taxon>Basidiobolaceae</taxon>
        <taxon>Basidiobolus</taxon>
    </lineage>
</organism>
<evidence type="ECO:0000256" key="6">
    <source>
        <dbReference type="RuleBase" id="RU003783"/>
    </source>
</evidence>
<evidence type="ECO:0000256" key="2">
    <source>
        <dbReference type="ARBA" id="ARBA00022679"/>
    </source>
</evidence>
<dbReference type="Gene3D" id="3.30.160.60">
    <property type="entry name" value="Classic Zinc Finger"/>
    <property type="match status" value="1"/>
</dbReference>
<evidence type="ECO:0000256" key="4">
    <source>
        <dbReference type="ARBA" id="ARBA00022840"/>
    </source>
</evidence>
<keyword evidence="4 5" id="KW-0067">ATP-binding</keyword>
<sequence>MNVINTLVKSKNLARLNMKPLFAVIGTTGVGKSQLSIELSKSLNGQVINGDSMQVYKGFPIITNKVTKEEQEDIPHHLLDFLDVQQEYSVVDFEKDALKSIDSIQSSGQIPVLVGGTHYYIQSVIWNQSLLPSNSATKGAERESDTEDEYEDVDTNTLYNRLKEIDSTMAEYWHPNNRRKIVRSLKVFEQTGKKHSEWIQEREKPELQEDRLRFPTCIFWLYSEPEKLFKRLDDRVDKMINMGLFDELKEMRELIKTSEVEFLKDEDDFSRGIKQAIGFREFNEYFKELENNGNSENLDKLKVEAVEAMKLNTRKYAKRQIHWIQNKLIPVYEKSMNDKVKLYLLDATDLDQWDTNVKKQAMKIAQDFIEGNETPEPTSLNQLAKDLLKPREHRHSGSVTEWKKYACDICKASKESSNPLIINGVIEWEQHLKSRRHRKQLQYNSKVAKLGYDPREFYQNKKRQREKEDEMENEKETTKTDK</sequence>
<keyword evidence="5" id="KW-0963">Cytoplasm</keyword>
<evidence type="ECO:0000256" key="1">
    <source>
        <dbReference type="ARBA" id="ARBA00005842"/>
    </source>
</evidence>
<dbReference type="InterPro" id="IPR030666">
    <property type="entry name" value="IPP_transferase_euk"/>
</dbReference>
<dbReference type="InterPro" id="IPR027417">
    <property type="entry name" value="P-loop_NTPase"/>
</dbReference>
<gene>
    <name evidence="9" type="primary">tit1</name>
    <name evidence="9" type="ORF">K7432_005000</name>
</gene>
<dbReference type="EC" id="2.5.1.75" evidence="5 6"/>
<comment type="similarity">
    <text evidence="1 5 7">Belongs to the IPP transferase family.</text>
</comment>
<dbReference type="SUPFAM" id="SSF52540">
    <property type="entry name" value="P-loop containing nucleoside triphosphate hydrolases"/>
    <property type="match status" value="2"/>
</dbReference>
<keyword evidence="5 6" id="KW-0819">tRNA processing</keyword>
<evidence type="ECO:0000256" key="8">
    <source>
        <dbReference type="SAM" id="MobiDB-lite"/>
    </source>
</evidence>
<dbReference type="PANTHER" id="PTHR11088">
    <property type="entry name" value="TRNA DIMETHYLALLYLTRANSFERASE"/>
    <property type="match status" value="1"/>
</dbReference>
<evidence type="ECO:0000313" key="10">
    <source>
        <dbReference type="Proteomes" id="UP001479436"/>
    </source>
</evidence>
<evidence type="ECO:0000256" key="5">
    <source>
        <dbReference type="PIRNR" id="PIRNR039110"/>
    </source>
</evidence>
<dbReference type="InterPro" id="IPR018022">
    <property type="entry name" value="IPT"/>
</dbReference>
<dbReference type="EMBL" id="JASJQH010007061">
    <property type="protein sequence ID" value="KAK9719104.1"/>
    <property type="molecule type" value="Genomic_DNA"/>
</dbReference>
<reference evidence="9 10" key="1">
    <citation type="submission" date="2023-04" db="EMBL/GenBank/DDBJ databases">
        <title>Genome of Basidiobolus ranarum AG-B5.</title>
        <authorList>
            <person name="Stajich J.E."/>
            <person name="Carter-House D."/>
            <person name="Gryganskyi A."/>
        </authorList>
    </citation>
    <scope>NUCLEOTIDE SEQUENCE [LARGE SCALE GENOMIC DNA]</scope>
    <source>
        <strain evidence="9 10">AG-B5</strain>
    </source>
</reference>
<name>A0ABR2W3V0_9FUNG</name>
<dbReference type="GO" id="GO:0052381">
    <property type="term" value="F:tRNA dimethylallyltransferase activity"/>
    <property type="evidence" value="ECO:0007669"/>
    <property type="project" value="UniProtKB-EC"/>
</dbReference>
<evidence type="ECO:0000313" key="9">
    <source>
        <dbReference type="EMBL" id="KAK9719104.1"/>
    </source>
</evidence>
<dbReference type="Gene3D" id="3.40.50.300">
    <property type="entry name" value="P-loop containing nucleotide triphosphate hydrolases"/>
    <property type="match status" value="1"/>
</dbReference>
<keyword evidence="10" id="KW-1185">Reference proteome</keyword>
<dbReference type="InterPro" id="IPR039657">
    <property type="entry name" value="Dimethylallyltransferase"/>
</dbReference>
<dbReference type="Gene3D" id="1.10.20.140">
    <property type="match status" value="1"/>
</dbReference>